<evidence type="ECO:0000256" key="20">
    <source>
        <dbReference type="SAM" id="MobiDB-lite"/>
    </source>
</evidence>
<reference evidence="22 23" key="1">
    <citation type="submission" date="2020-08" db="EMBL/GenBank/DDBJ databases">
        <title>Acidobacteriota in marine sediments use diverse sulfur dissimilation pathways.</title>
        <authorList>
            <person name="Wasmund K."/>
        </authorList>
    </citation>
    <scope>NUCLEOTIDE SEQUENCE [LARGE SCALE GENOMIC DNA]</scope>
    <source>
        <strain evidence="22">MAG AM3-A</strain>
    </source>
</reference>
<dbReference type="Gene3D" id="3.30.465.10">
    <property type="match status" value="1"/>
</dbReference>
<comment type="cofactor">
    <cofactor evidence="1 19">
        <name>FAD</name>
        <dbReference type="ChEBI" id="CHEBI:57692"/>
    </cofactor>
</comment>
<evidence type="ECO:0000256" key="7">
    <source>
        <dbReference type="ARBA" id="ARBA00022490"/>
    </source>
</evidence>
<evidence type="ECO:0000256" key="14">
    <source>
        <dbReference type="ARBA" id="ARBA00023002"/>
    </source>
</evidence>
<keyword evidence="7 19" id="KW-0963">Cytoplasm</keyword>
<name>A0A8J6YC47_9BACT</name>
<keyword evidence="16 19" id="KW-0961">Cell wall biogenesis/degradation</keyword>
<evidence type="ECO:0000313" key="23">
    <source>
        <dbReference type="Proteomes" id="UP000598633"/>
    </source>
</evidence>
<dbReference type="GO" id="GO:0008360">
    <property type="term" value="P:regulation of cell shape"/>
    <property type="evidence" value="ECO:0007669"/>
    <property type="project" value="UniProtKB-KW"/>
</dbReference>
<comment type="function">
    <text evidence="2 19">Cell wall formation.</text>
</comment>
<evidence type="ECO:0000256" key="3">
    <source>
        <dbReference type="ARBA" id="ARBA00004496"/>
    </source>
</evidence>
<accession>A0A8J6YC47</accession>
<evidence type="ECO:0000256" key="4">
    <source>
        <dbReference type="ARBA" id="ARBA00004752"/>
    </source>
</evidence>
<protein>
    <recommendedName>
        <fullName evidence="6 19">UDP-N-acetylenolpyruvoylglucosamine reductase</fullName>
        <ecNumber evidence="5 19">1.3.1.98</ecNumber>
    </recommendedName>
    <alternativeName>
        <fullName evidence="17 19">UDP-N-acetylmuramate dehydrogenase</fullName>
    </alternativeName>
</protein>
<dbReference type="EMBL" id="JACXWA010000121">
    <property type="protein sequence ID" value="MBD3871195.1"/>
    <property type="molecule type" value="Genomic_DNA"/>
</dbReference>
<comment type="pathway">
    <text evidence="4 19">Cell wall biogenesis; peptidoglycan biosynthesis.</text>
</comment>
<dbReference type="InterPro" id="IPR003170">
    <property type="entry name" value="MurB"/>
</dbReference>
<evidence type="ECO:0000256" key="16">
    <source>
        <dbReference type="ARBA" id="ARBA00023316"/>
    </source>
</evidence>
<evidence type="ECO:0000256" key="8">
    <source>
        <dbReference type="ARBA" id="ARBA00022618"/>
    </source>
</evidence>
<feature type="domain" description="FAD-binding PCMH-type" evidence="21">
    <location>
        <begin position="37"/>
        <end position="201"/>
    </location>
</feature>
<keyword evidence="13 19" id="KW-0573">Peptidoglycan synthesis</keyword>
<keyword evidence="10 19" id="KW-0274">FAD</keyword>
<dbReference type="GO" id="GO:0071949">
    <property type="term" value="F:FAD binding"/>
    <property type="evidence" value="ECO:0007669"/>
    <property type="project" value="InterPro"/>
</dbReference>
<dbReference type="AlphaFoldDB" id="A0A8J6YC47"/>
<evidence type="ECO:0000259" key="21">
    <source>
        <dbReference type="PROSITE" id="PS51387"/>
    </source>
</evidence>
<feature type="compositionally biased region" description="Polar residues" evidence="20">
    <location>
        <begin position="201"/>
        <end position="210"/>
    </location>
</feature>
<evidence type="ECO:0000256" key="2">
    <source>
        <dbReference type="ARBA" id="ARBA00003921"/>
    </source>
</evidence>
<dbReference type="InterPro" id="IPR011601">
    <property type="entry name" value="MurB_C"/>
</dbReference>
<organism evidence="22 23">
    <name type="scientific">Candidatus Sulfomarinibacter kjeldsenii</name>
    <dbReference type="NCBI Taxonomy" id="2885994"/>
    <lineage>
        <taxon>Bacteria</taxon>
        <taxon>Pseudomonadati</taxon>
        <taxon>Acidobacteriota</taxon>
        <taxon>Thermoanaerobaculia</taxon>
        <taxon>Thermoanaerobaculales</taxon>
        <taxon>Candidatus Sulfomarinibacteraceae</taxon>
        <taxon>Candidatus Sulfomarinibacter</taxon>
    </lineage>
</organism>
<dbReference type="GO" id="GO:0071555">
    <property type="term" value="P:cell wall organization"/>
    <property type="evidence" value="ECO:0007669"/>
    <property type="project" value="UniProtKB-KW"/>
</dbReference>
<gene>
    <name evidence="19" type="primary">murB</name>
    <name evidence="22" type="ORF">IFJ97_07550</name>
</gene>
<dbReference type="SUPFAM" id="SSF56176">
    <property type="entry name" value="FAD-binding/transporter-associated domain-like"/>
    <property type="match status" value="1"/>
</dbReference>
<dbReference type="UniPathway" id="UPA00219"/>
<evidence type="ECO:0000256" key="13">
    <source>
        <dbReference type="ARBA" id="ARBA00022984"/>
    </source>
</evidence>
<evidence type="ECO:0000256" key="5">
    <source>
        <dbReference type="ARBA" id="ARBA00012518"/>
    </source>
</evidence>
<keyword evidence="14 19" id="KW-0560">Oxidoreductase</keyword>
<dbReference type="SUPFAM" id="SSF56194">
    <property type="entry name" value="Uridine diphospho-N-Acetylenolpyruvylglucosamine reductase, MurB, C-terminal domain"/>
    <property type="match status" value="1"/>
</dbReference>
<keyword evidence="11 19" id="KW-0521">NADP</keyword>
<keyword evidence="9 19" id="KW-0285">Flavoprotein</keyword>
<evidence type="ECO:0000256" key="18">
    <source>
        <dbReference type="ARBA" id="ARBA00048914"/>
    </source>
</evidence>
<dbReference type="GO" id="GO:0051301">
    <property type="term" value="P:cell division"/>
    <property type="evidence" value="ECO:0007669"/>
    <property type="project" value="UniProtKB-KW"/>
</dbReference>
<dbReference type="InterPro" id="IPR006094">
    <property type="entry name" value="Oxid_FAD_bind_N"/>
</dbReference>
<evidence type="ECO:0000256" key="10">
    <source>
        <dbReference type="ARBA" id="ARBA00022827"/>
    </source>
</evidence>
<dbReference type="PANTHER" id="PTHR21071:SF4">
    <property type="entry name" value="UDP-N-ACETYLENOLPYRUVOYLGLUCOSAMINE REDUCTASE"/>
    <property type="match status" value="1"/>
</dbReference>
<comment type="subcellular location">
    <subcellularLocation>
        <location evidence="3 19">Cytoplasm</location>
    </subcellularLocation>
</comment>
<dbReference type="InterPro" id="IPR016166">
    <property type="entry name" value="FAD-bd_PCMH"/>
</dbReference>
<sequence length="310" mass="33675">MLNGSPNLKKDLRSIRENGEPEIHERVDLRAWTALGVGGLADLLIRCRSADGLQRALDVLATHGQTWLVLGAGSRLVPPDRGLRVPVLNLSGGLGLWELDLDGAVAGGGANLAQLCRAAQRTGLSGTDDLLNTGSSVGGAVHAATKGDMHLAPVLDWVEFTRPGRAIERVQLPDRRGSRAVINLDLGRSVVVRARLQLVSDQTPSRSGQSAWRRRQREQRPPRSADPLFIDPVDGKAEAFLTNAHCVELKVGGARLSSQRPNRIHTAKTARSSDVLELTRRIRDRVLEREEIALEPAIRFVDEDGEGIDL</sequence>
<dbReference type="InterPro" id="IPR016169">
    <property type="entry name" value="FAD-bd_PCMH_sub2"/>
</dbReference>
<evidence type="ECO:0000256" key="6">
    <source>
        <dbReference type="ARBA" id="ARBA00015188"/>
    </source>
</evidence>
<dbReference type="InterPro" id="IPR036318">
    <property type="entry name" value="FAD-bd_PCMH-like_sf"/>
</dbReference>
<comment type="caution">
    <text evidence="22">The sequence shown here is derived from an EMBL/GenBank/DDBJ whole genome shotgun (WGS) entry which is preliminary data.</text>
</comment>
<evidence type="ECO:0000256" key="19">
    <source>
        <dbReference type="HAMAP-Rule" id="MF_00037"/>
    </source>
</evidence>
<feature type="active site" evidence="19">
    <location>
        <position position="179"/>
    </location>
</feature>
<evidence type="ECO:0000256" key="1">
    <source>
        <dbReference type="ARBA" id="ARBA00001974"/>
    </source>
</evidence>
<evidence type="ECO:0000256" key="15">
    <source>
        <dbReference type="ARBA" id="ARBA00023306"/>
    </source>
</evidence>
<dbReference type="InterPro" id="IPR036635">
    <property type="entry name" value="MurB_C_sf"/>
</dbReference>
<comment type="caution">
    <text evidence="19">Lacks conserved residue(s) required for the propagation of feature annotation.</text>
</comment>
<evidence type="ECO:0000256" key="11">
    <source>
        <dbReference type="ARBA" id="ARBA00022857"/>
    </source>
</evidence>
<dbReference type="Gene3D" id="3.30.43.10">
    <property type="entry name" value="Uridine Diphospho-n-acetylenolpyruvylglucosamine Reductase, domain 2"/>
    <property type="match status" value="1"/>
</dbReference>
<evidence type="ECO:0000313" key="22">
    <source>
        <dbReference type="EMBL" id="MBD3871195.1"/>
    </source>
</evidence>
<evidence type="ECO:0000256" key="12">
    <source>
        <dbReference type="ARBA" id="ARBA00022960"/>
    </source>
</evidence>
<comment type="similarity">
    <text evidence="19">Belongs to the MurB family.</text>
</comment>
<dbReference type="PANTHER" id="PTHR21071">
    <property type="entry name" value="UDP-N-ACETYLENOLPYRUVOYLGLUCOSAMINE REDUCTASE"/>
    <property type="match status" value="1"/>
</dbReference>
<evidence type="ECO:0000256" key="17">
    <source>
        <dbReference type="ARBA" id="ARBA00031026"/>
    </source>
</evidence>
<keyword evidence="12 19" id="KW-0133">Cell shape</keyword>
<dbReference type="Pfam" id="PF01565">
    <property type="entry name" value="FAD_binding_4"/>
    <property type="match status" value="1"/>
</dbReference>
<dbReference type="GO" id="GO:0005829">
    <property type="term" value="C:cytosol"/>
    <property type="evidence" value="ECO:0007669"/>
    <property type="project" value="TreeGrafter"/>
</dbReference>
<feature type="region of interest" description="Disordered" evidence="20">
    <location>
        <begin position="201"/>
        <end position="229"/>
    </location>
</feature>
<dbReference type="Proteomes" id="UP000598633">
    <property type="component" value="Unassembled WGS sequence"/>
</dbReference>
<proteinExistence type="inferred from homology"/>
<dbReference type="GO" id="GO:0009252">
    <property type="term" value="P:peptidoglycan biosynthetic process"/>
    <property type="evidence" value="ECO:0007669"/>
    <property type="project" value="UniProtKB-UniRule"/>
</dbReference>
<evidence type="ECO:0000256" key="9">
    <source>
        <dbReference type="ARBA" id="ARBA00022630"/>
    </source>
</evidence>
<dbReference type="Pfam" id="PF02873">
    <property type="entry name" value="MurB_C"/>
    <property type="match status" value="1"/>
</dbReference>
<dbReference type="GO" id="GO:0008762">
    <property type="term" value="F:UDP-N-acetylmuramate dehydrogenase activity"/>
    <property type="evidence" value="ECO:0007669"/>
    <property type="project" value="UniProtKB-UniRule"/>
</dbReference>
<comment type="catalytic activity">
    <reaction evidence="18 19">
        <text>UDP-N-acetyl-alpha-D-muramate + NADP(+) = UDP-N-acetyl-3-O-(1-carboxyvinyl)-alpha-D-glucosamine + NADPH + H(+)</text>
        <dbReference type="Rhea" id="RHEA:12248"/>
        <dbReference type="ChEBI" id="CHEBI:15378"/>
        <dbReference type="ChEBI" id="CHEBI:57783"/>
        <dbReference type="ChEBI" id="CHEBI:58349"/>
        <dbReference type="ChEBI" id="CHEBI:68483"/>
        <dbReference type="ChEBI" id="CHEBI:70757"/>
        <dbReference type="EC" id="1.3.1.98"/>
    </reaction>
</comment>
<keyword evidence="8 19" id="KW-0132">Cell division</keyword>
<dbReference type="EC" id="1.3.1.98" evidence="5 19"/>
<dbReference type="Gene3D" id="3.90.78.10">
    <property type="entry name" value="UDP-N-acetylenolpyruvoylglucosamine reductase, C-terminal domain"/>
    <property type="match status" value="1"/>
</dbReference>
<dbReference type="HAMAP" id="MF_00037">
    <property type="entry name" value="MurB"/>
    <property type="match status" value="1"/>
</dbReference>
<keyword evidence="15 19" id="KW-0131">Cell cycle</keyword>
<dbReference type="InterPro" id="IPR016167">
    <property type="entry name" value="FAD-bd_PCMH_sub1"/>
</dbReference>
<dbReference type="PROSITE" id="PS51387">
    <property type="entry name" value="FAD_PCMH"/>
    <property type="match status" value="1"/>
</dbReference>